<name>A0A6J4QQT0_9ACTN</name>
<dbReference type="Pfam" id="PF20171">
    <property type="entry name" value="OpcA_G6PD_C"/>
    <property type="match status" value="1"/>
</dbReference>
<dbReference type="InterPro" id="IPR046802">
    <property type="entry name" value="OpcA_G6PD_C"/>
</dbReference>
<accession>A0A6J4QQT0</accession>
<dbReference type="EMBL" id="CADCVE010000035">
    <property type="protein sequence ID" value="CAA9452276.1"/>
    <property type="molecule type" value="Genomic_DNA"/>
</dbReference>
<feature type="domain" description="Glucose-6-phosphate dehydrogenase assembly protein OpcA N-terminal" evidence="1">
    <location>
        <begin position="61"/>
        <end position="178"/>
    </location>
</feature>
<evidence type="ECO:0000259" key="2">
    <source>
        <dbReference type="Pfam" id="PF20171"/>
    </source>
</evidence>
<feature type="domain" description="Glucose-6-phosphate dehydrogenase assembly protein OpcA C-terminal" evidence="2">
    <location>
        <begin position="189"/>
        <end position="353"/>
    </location>
</feature>
<dbReference type="AlphaFoldDB" id="A0A6J4QQT0"/>
<dbReference type="PANTHER" id="PTHR38658:SF1">
    <property type="entry name" value="OXPP CYCLE PROTEIN OPCA-RELATED"/>
    <property type="match status" value="1"/>
</dbReference>
<reference evidence="3" key="1">
    <citation type="submission" date="2020-02" db="EMBL/GenBank/DDBJ databases">
        <authorList>
            <person name="Meier V. D."/>
        </authorList>
    </citation>
    <scope>NUCLEOTIDE SEQUENCE</scope>
    <source>
        <strain evidence="3">AVDCRST_MAG28</strain>
    </source>
</reference>
<evidence type="ECO:0008006" key="4">
    <source>
        <dbReference type="Google" id="ProtNLM"/>
    </source>
</evidence>
<gene>
    <name evidence="3" type="ORF">AVDCRST_MAG28-1897</name>
</gene>
<evidence type="ECO:0000259" key="1">
    <source>
        <dbReference type="Pfam" id="PF10128"/>
    </source>
</evidence>
<organism evidence="3">
    <name type="scientific">uncultured Rubrobacteraceae bacterium</name>
    <dbReference type="NCBI Taxonomy" id="349277"/>
    <lineage>
        <taxon>Bacteria</taxon>
        <taxon>Bacillati</taxon>
        <taxon>Actinomycetota</taxon>
        <taxon>Rubrobacteria</taxon>
        <taxon>Rubrobacterales</taxon>
        <taxon>Rubrobacteraceae</taxon>
        <taxon>environmental samples</taxon>
    </lineage>
</organism>
<dbReference type="InterPro" id="IPR004555">
    <property type="entry name" value="G6PDH_assembly_OpcA"/>
</dbReference>
<dbReference type="PANTHER" id="PTHR38658">
    <property type="entry name" value="OXPP CYCLE PROTEIN OPCA-RELATED"/>
    <property type="match status" value="1"/>
</dbReference>
<proteinExistence type="predicted"/>
<dbReference type="Pfam" id="PF10128">
    <property type="entry name" value="OpcA_G6PD_assem"/>
    <property type="match status" value="1"/>
</dbReference>
<dbReference type="InterPro" id="IPR046801">
    <property type="entry name" value="OpcA_G6PD_N"/>
</dbReference>
<sequence>MIGESRSAPEGGAMSVEQIERGLARLRMNEDGSLGARASVLNLIVVTDEESAPEIAQVVSSLSGHYPCRAIIMISDPDEERSKLDVSLSAFCSLRHGIPGGTGNQICAEQITIHAEGPPAAHLESLAGPLLLPDLPVFLWYPNGRMPRPAESDGMAALADRLILDSGGVDDSEAFMRGVAHLSASGSPEVGDLQWAALSPWRSLVADLFAPPERAGELGKIKRVEVLYRPVGESRVLLFVGWLASALGWRPESAVCGERRGREFKFSGPSGEVTATLSPDSPDARLRRVRILSEECSYQVSRHRELSDVSSTVMRGDELLAERTVQLGSFDSGVLVGEELRYRGRDEVYEASLQMTAEMLDL</sequence>
<protein>
    <recommendedName>
        <fullName evidence="4">OpcA, an allosteric effector of glucose-6-phosphate dehydrogenase, actinobacterial</fullName>
    </recommendedName>
</protein>
<evidence type="ECO:0000313" key="3">
    <source>
        <dbReference type="EMBL" id="CAA9452276.1"/>
    </source>
</evidence>